<keyword evidence="1" id="KW-0813">Transport</keyword>
<keyword evidence="5" id="KW-0408">Iron</keyword>
<evidence type="ECO:0000256" key="3">
    <source>
        <dbReference type="ARBA" id="ARBA00022723"/>
    </source>
</evidence>
<gene>
    <name evidence="9" type="primary">ccoG</name>
    <name evidence="9" type="ORF">ACFOKA_12660</name>
</gene>
<evidence type="ECO:0000256" key="7">
    <source>
        <dbReference type="SAM" id="Phobius"/>
    </source>
</evidence>
<evidence type="ECO:0000256" key="1">
    <source>
        <dbReference type="ARBA" id="ARBA00022448"/>
    </source>
</evidence>
<evidence type="ECO:0000256" key="2">
    <source>
        <dbReference type="ARBA" id="ARBA00022485"/>
    </source>
</evidence>
<keyword evidence="6" id="KW-0411">Iron-sulfur</keyword>
<feature type="domain" description="4Fe-4S ferredoxin-type" evidence="8">
    <location>
        <begin position="250"/>
        <end position="279"/>
    </location>
</feature>
<dbReference type="InterPro" id="IPR009051">
    <property type="entry name" value="Helical_ferredxn"/>
</dbReference>
<keyword evidence="2" id="KW-0004">4Fe-4S</keyword>
<feature type="transmembrane region" description="Helical" evidence="7">
    <location>
        <begin position="81"/>
        <end position="102"/>
    </location>
</feature>
<evidence type="ECO:0000256" key="4">
    <source>
        <dbReference type="ARBA" id="ARBA00022982"/>
    </source>
</evidence>
<organism evidence="9 10">
    <name type="scientific">Kordiimonas pumila</name>
    <dbReference type="NCBI Taxonomy" id="2161677"/>
    <lineage>
        <taxon>Bacteria</taxon>
        <taxon>Pseudomonadati</taxon>
        <taxon>Pseudomonadota</taxon>
        <taxon>Alphaproteobacteria</taxon>
        <taxon>Kordiimonadales</taxon>
        <taxon>Kordiimonadaceae</taxon>
        <taxon>Kordiimonas</taxon>
    </lineage>
</organism>
<dbReference type="InterPro" id="IPR051684">
    <property type="entry name" value="Electron_Trans/Redox"/>
</dbReference>
<evidence type="ECO:0000256" key="6">
    <source>
        <dbReference type="ARBA" id="ARBA00023014"/>
    </source>
</evidence>
<dbReference type="InterPro" id="IPR017900">
    <property type="entry name" value="4Fe4S_Fe_S_CS"/>
</dbReference>
<keyword evidence="3" id="KW-0479">Metal-binding</keyword>
<feature type="transmembrane region" description="Helical" evidence="7">
    <location>
        <begin position="150"/>
        <end position="171"/>
    </location>
</feature>
<dbReference type="Pfam" id="PF12801">
    <property type="entry name" value="Fer4_5"/>
    <property type="match status" value="1"/>
</dbReference>
<dbReference type="PANTHER" id="PTHR30176">
    <property type="entry name" value="FERREDOXIN-TYPE PROTEIN NAPH"/>
    <property type="match status" value="1"/>
</dbReference>
<dbReference type="SUPFAM" id="SSF54862">
    <property type="entry name" value="4Fe-4S ferredoxins"/>
    <property type="match status" value="1"/>
</dbReference>
<dbReference type="Gene3D" id="1.10.1060.10">
    <property type="entry name" value="Alpha-helical ferredoxin"/>
    <property type="match status" value="1"/>
</dbReference>
<evidence type="ECO:0000313" key="9">
    <source>
        <dbReference type="EMBL" id="MFC3052758.1"/>
    </source>
</evidence>
<dbReference type="InterPro" id="IPR032879">
    <property type="entry name" value="FixG_C"/>
</dbReference>
<protein>
    <submittedName>
        <fullName evidence="9">Cytochrome c oxidase accessory protein CcoG</fullName>
    </submittedName>
</protein>
<dbReference type="InterPro" id="IPR013783">
    <property type="entry name" value="Ig-like_fold"/>
</dbReference>
<dbReference type="Pfam" id="PF11614">
    <property type="entry name" value="FixG_C"/>
    <property type="match status" value="1"/>
</dbReference>
<keyword evidence="7" id="KW-0472">Membrane</keyword>
<evidence type="ECO:0000259" key="8">
    <source>
        <dbReference type="PROSITE" id="PS51379"/>
    </source>
</evidence>
<dbReference type="PANTHER" id="PTHR30176:SF3">
    <property type="entry name" value="FERREDOXIN-TYPE PROTEIN NAPH"/>
    <property type="match status" value="1"/>
</dbReference>
<dbReference type="PROSITE" id="PS00198">
    <property type="entry name" value="4FE4S_FER_1"/>
    <property type="match status" value="1"/>
</dbReference>
<dbReference type="Proteomes" id="UP001595444">
    <property type="component" value="Unassembled WGS sequence"/>
</dbReference>
<dbReference type="Gene3D" id="2.60.40.10">
    <property type="entry name" value="Immunoglobulins"/>
    <property type="match status" value="1"/>
</dbReference>
<comment type="caution">
    <text evidence="9">The sequence shown here is derived from an EMBL/GenBank/DDBJ whole genome shotgun (WGS) entry which is preliminary data.</text>
</comment>
<dbReference type="PROSITE" id="PS51379">
    <property type="entry name" value="4FE4S_FER_2"/>
    <property type="match status" value="1"/>
</dbReference>
<reference evidence="10" key="1">
    <citation type="journal article" date="2019" name="Int. J. Syst. Evol. Microbiol.">
        <title>The Global Catalogue of Microorganisms (GCM) 10K type strain sequencing project: providing services to taxonomists for standard genome sequencing and annotation.</title>
        <authorList>
            <consortium name="The Broad Institute Genomics Platform"/>
            <consortium name="The Broad Institute Genome Sequencing Center for Infectious Disease"/>
            <person name="Wu L."/>
            <person name="Ma J."/>
        </authorList>
    </citation>
    <scope>NUCLEOTIDE SEQUENCE [LARGE SCALE GENOMIC DNA]</scope>
    <source>
        <strain evidence="10">KCTC 62164</strain>
    </source>
</reference>
<dbReference type="RefSeq" id="WP_194213594.1">
    <property type="nucleotide sequence ID" value="NZ_CP061205.1"/>
</dbReference>
<accession>A0ABV7D6C4</accession>
<feature type="transmembrane region" description="Helical" evidence="7">
    <location>
        <begin position="29"/>
        <end position="47"/>
    </location>
</feature>
<dbReference type="Pfam" id="PF13746">
    <property type="entry name" value="Fer4_18"/>
    <property type="match status" value="1"/>
</dbReference>
<dbReference type="NCBIfam" id="TIGR02745">
    <property type="entry name" value="ccoG_rdxA_fixG"/>
    <property type="match status" value="1"/>
</dbReference>
<dbReference type="EMBL" id="JBHRSL010000010">
    <property type="protein sequence ID" value="MFC3052758.1"/>
    <property type="molecule type" value="Genomic_DNA"/>
</dbReference>
<feature type="transmembrane region" description="Helical" evidence="7">
    <location>
        <begin position="191"/>
        <end position="209"/>
    </location>
</feature>
<evidence type="ECO:0000256" key="5">
    <source>
        <dbReference type="ARBA" id="ARBA00023004"/>
    </source>
</evidence>
<keyword evidence="4" id="KW-0249">Electron transport</keyword>
<keyword evidence="10" id="KW-1185">Reference proteome</keyword>
<keyword evidence="7" id="KW-0812">Transmembrane</keyword>
<dbReference type="InterPro" id="IPR014116">
    <property type="entry name" value="Cyt_c_oxidase_cbb3_FixG"/>
</dbReference>
<feature type="transmembrane region" description="Helical" evidence="7">
    <location>
        <begin position="335"/>
        <end position="353"/>
    </location>
</feature>
<name>A0ABV7D6C4_9PROT</name>
<evidence type="ECO:0000313" key="10">
    <source>
        <dbReference type="Proteomes" id="UP001595444"/>
    </source>
</evidence>
<keyword evidence="7" id="KW-1133">Transmembrane helix</keyword>
<sequence>MTDTAAPLKLFVKKERIFPKRVWGKFRKIKWLSMVTLLGIYYLAPFIRWDRGPHAPDQAILIDMPARRAYFFFIEIWPQEVYYLTGLLILAAIGLFLVTSLLGRVWCGYACPQTVWTDLFVWVERIVQGDRAKRQRLYQAPWSFEKLWKLGLTHSAWLVIGMLTGGAWVFYFNDAPTLIEQIVHLDVPWSVLGWIIALTLSTYVMAGFAREQVCIYMCPYARFQSAMFDKDTLVIGYDELRGEQRGKHKKGESWEGRGHCIDCTACVQVCPVGIDIRDGLQMECIACGLCIDACNDIMHKLELPPDLIRYDTPHNQECRKEGKPEYFSLFRLRTFYYIAIMTVVGGAILFGLLNRSETELHVLHDRNPMFVQLSNGDIRNGYDIKILNKTQEDRIFSLSAEGLTGLTLKAQGAGELDAGSLLVFADSVGHFRVFAFAPKPETTRSDIRFVLQEKETEAREEYETLFVSGKQ</sequence>
<dbReference type="InterPro" id="IPR017896">
    <property type="entry name" value="4Fe4S_Fe-S-bd"/>
</dbReference>
<proteinExistence type="predicted"/>